<comment type="caution">
    <text evidence="10">The sequence shown here is derived from an EMBL/GenBank/DDBJ whole genome shotgun (WGS) entry which is preliminary data.</text>
</comment>
<dbReference type="SUPFAM" id="SSF56112">
    <property type="entry name" value="Protein kinase-like (PK-like)"/>
    <property type="match status" value="1"/>
</dbReference>
<evidence type="ECO:0000259" key="9">
    <source>
        <dbReference type="PROSITE" id="PS50011"/>
    </source>
</evidence>
<dbReference type="PANTHER" id="PTHR48013:SF6">
    <property type="entry name" value="MAP KINASE KINASE MKK1_SSP32-RELATED"/>
    <property type="match status" value="1"/>
</dbReference>
<protein>
    <recommendedName>
        <fullName evidence="6">mitogen-activated protein kinase kinase</fullName>
        <ecNumber evidence="6">2.7.12.2</ecNumber>
    </recommendedName>
</protein>
<dbReference type="SMART" id="SM00220">
    <property type="entry name" value="S_TKc"/>
    <property type="match status" value="1"/>
</dbReference>
<keyword evidence="4 7" id="KW-0067">ATP-binding</keyword>
<comment type="similarity">
    <text evidence="5">Belongs to the protein kinase superfamily. STE Ser/Thr protein kinase family. MAP kinase kinase subfamily.</text>
</comment>
<dbReference type="GO" id="GO:0005524">
    <property type="term" value="F:ATP binding"/>
    <property type="evidence" value="ECO:0007669"/>
    <property type="project" value="UniProtKB-UniRule"/>
</dbReference>
<dbReference type="GO" id="GO:0060237">
    <property type="term" value="P:regulation of fungal-type cell wall organization"/>
    <property type="evidence" value="ECO:0007669"/>
    <property type="project" value="TreeGrafter"/>
</dbReference>
<keyword evidence="11" id="KW-1185">Reference proteome</keyword>
<dbReference type="EC" id="2.7.12.2" evidence="6"/>
<dbReference type="Pfam" id="PF00069">
    <property type="entry name" value="Pkinase"/>
    <property type="match status" value="1"/>
</dbReference>
<keyword evidence="2 7" id="KW-0547">Nucleotide-binding</keyword>
<dbReference type="InterPro" id="IPR000719">
    <property type="entry name" value="Prot_kinase_dom"/>
</dbReference>
<evidence type="ECO:0000256" key="3">
    <source>
        <dbReference type="ARBA" id="ARBA00022777"/>
    </source>
</evidence>
<feature type="domain" description="Protein kinase" evidence="9">
    <location>
        <begin position="164"/>
        <end position="422"/>
    </location>
</feature>
<feature type="region of interest" description="Disordered" evidence="8">
    <location>
        <begin position="94"/>
        <end position="125"/>
    </location>
</feature>
<proteinExistence type="inferred from homology"/>
<dbReference type="GO" id="GO:0000196">
    <property type="term" value="P:cell integrity MAPK cascade"/>
    <property type="evidence" value="ECO:0007669"/>
    <property type="project" value="TreeGrafter"/>
</dbReference>
<dbReference type="AlphaFoldDB" id="A0AAD4GFT1"/>
<dbReference type="InterPro" id="IPR017441">
    <property type="entry name" value="Protein_kinase_ATP_BS"/>
</dbReference>
<feature type="region of interest" description="Disordered" evidence="8">
    <location>
        <begin position="1"/>
        <end position="76"/>
    </location>
</feature>
<reference evidence="10" key="1">
    <citation type="submission" date="2019-10" db="EMBL/GenBank/DDBJ databases">
        <authorList>
            <consortium name="DOE Joint Genome Institute"/>
            <person name="Kuo A."/>
            <person name="Miyauchi S."/>
            <person name="Kiss E."/>
            <person name="Drula E."/>
            <person name="Kohler A."/>
            <person name="Sanchez-Garcia M."/>
            <person name="Andreopoulos B."/>
            <person name="Barry K.W."/>
            <person name="Bonito G."/>
            <person name="Buee M."/>
            <person name="Carver A."/>
            <person name="Chen C."/>
            <person name="Cichocki N."/>
            <person name="Clum A."/>
            <person name="Culley D."/>
            <person name="Crous P.W."/>
            <person name="Fauchery L."/>
            <person name="Girlanda M."/>
            <person name="Hayes R."/>
            <person name="Keri Z."/>
            <person name="LaButti K."/>
            <person name="Lipzen A."/>
            <person name="Lombard V."/>
            <person name="Magnuson J."/>
            <person name="Maillard F."/>
            <person name="Morin E."/>
            <person name="Murat C."/>
            <person name="Nolan M."/>
            <person name="Ohm R."/>
            <person name="Pangilinan J."/>
            <person name="Pereira M."/>
            <person name="Perotto S."/>
            <person name="Peter M."/>
            <person name="Riley R."/>
            <person name="Sitrit Y."/>
            <person name="Stielow B."/>
            <person name="Szollosi G."/>
            <person name="Zifcakova L."/>
            <person name="Stursova M."/>
            <person name="Spatafora J.W."/>
            <person name="Tedersoo L."/>
            <person name="Vaario L.-M."/>
            <person name="Yamada A."/>
            <person name="Yan M."/>
            <person name="Wang P."/>
            <person name="Xu J."/>
            <person name="Bruns T."/>
            <person name="Baldrian P."/>
            <person name="Vilgalys R."/>
            <person name="Henrissat B."/>
            <person name="Grigoriev I.V."/>
            <person name="Hibbett D."/>
            <person name="Nagy L.G."/>
            <person name="Martin F.M."/>
        </authorList>
    </citation>
    <scope>NUCLEOTIDE SEQUENCE</scope>
    <source>
        <strain evidence="10">BED1</strain>
    </source>
</reference>
<dbReference type="EMBL" id="WHUW01000010">
    <property type="protein sequence ID" value="KAF8441464.1"/>
    <property type="molecule type" value="Genomic_DNA"/>
</dbReference>
<evidence type="ECO:0000256" key="6">
    <source>
        <dbReference type="ARBA" id="ARBA00038999"/>
    </source>
</evidence>
<reference evidence="10" key="2">
    <citation type="journal article" date="2020" name="Nat. Commun.">
        <title>Large-scale genome sequencing of mycorrhizal fungi provides insights into the early evolution of symbiotic traits.</title>
        <authorList>
            <person name="Miyauchi S."/>
            <person name="Kiss E."/>
            <person name="Kuo A."/>
            <person name="Drula E."/>
            <person name="Kohler A."/>
            <person name="Sanchez-Garcia M."/>
            <person name="Morin E."/>
            <person name="Andreopoulos B."/>
            <person name="Barry K.W."/>
            <person name="Bonito G."/>
            <person name="Buee M."/>
            <person name="Carver A."/>
            <person name="Chen C."/>
            <person name="Cichocki N."/>
            <person name="Clum A."/>
            <person name="Culley D."/>
            <person name="Crous P.W."/>
            <person name="Fauchery L."/>
            <person name="Girlanda M."/>
            <person name="Hayes R.D."/>
            <person name="Keri Z."/>
            <person name="LaButti K."/>
            <person name="Lipzen A."/>
            <person name="Lombard V."/>
            <person name="Magnuson J."/>
            <person name="Maillard F."/>
            <person name="Murat C."/>
            <person name="Nolan M."/>
            <person name="Ohm R.A."/>
            <person name="Pangilinan J."/>
            <person name="Pereira M.F."/>
            <person name="Perotto S."/>
            <person name="Peter M."/>
            <person name="Pfister S."/>
            <person name="Riley R."/>
            <person name="Sitrit Y."/>
            <person name="Stielow J.B."/>
            <person name="Szollosi G."/>
            <person name="Zifcakova L."/>
            <person name="Stursova M."/>
            <person name="Spatafora J.W."/>
            <person name="Tedersoo L."/>
            <person name="Vaario L.M."/>
            <person name="Yamada A."/>
            <person name="Yan M."/>
            <person name="Wang P."/>
            <person name="Xu J."/>
            <person name="Bruns T."/>
            <person name="Baldrian P."/>
            <person name="Vilgalys R."/>
            <person name="Dunand C."/>
            <person name="Henrissat B."/>
            <person name="Grigoriev I.V."/>
            <person name="Hibbett D."/>
            <person name="Nagy L.G."/>
            <person name="Martin F.M."/>
        </authorList>
    </citation>
    <scope>NUCLEOTIDE SEQUENCE</scope>
    <source>
        <strain evidence="10">BED1</strain>
    </source>
</reference>
<dbReference type="PANTHER" id="PTHR48013">
    <property type="entry name" value="DUAL SPECIFICITY MITOGEN-ACTIVATED PROTEIN KINASE KINASE 5-RELATED"/>
    <property type="match status" value="1"/>
</dbReference>
<dbReference type="Gene3D" id="1.10.510.10">
    <property type="entry name" value="Transferase(Phosphotransferase) domain 1"/>
    <property type="match status" value="1"/>
</dbReference>
<keyword evidence="1" id="KW-0808">Transferase</keyword>
<dbReference type="PROSITE" id="PS00107">
    <property type="entry name" value="PROTEIN_KINASE_ATP"/>
    <property type="match status" value="1"/>
</dbReference>
<feature type="compositionally biased region" description="Low complexity" evidence="8">
    <location>
        <begin position="43"/>
        <end position="60"/>
    </location>
</feature>
<organism evidence="10 11">
    <name type="scientific">Boletus edulis BED1</name>
    <dbReference type="NCBI Taxonomy" id="1328754"/>
    <lineage>
        <taxon>Eukaryota</taxon>
        <taxon>Fungi</taxon>
        <taxon>Dikarya</taxon>
        <taxon>Basidiomycota</taxon>
        <taxon>Agaricomycotina</taxon>
        <taxon>Agaricomycetes</taxon>
        <taxon>Agaricomycetidae</taxon>
        <taxon>Boletales</taxon>
        <taxon>Boletineae</taxon>
        <taxon>Boletaceae</taxon>
        <taxon>Boletoideae</taxon>
        <taxon>Boletus</taxon>
    </lineage>
</organism>
<name>A0AAD4GFT1_BOLED</name>
<dbReference type="Gene3D" id="3.30.200.20">
    <property type="entry name" value="Phosphorylase Kinase, domain 1"/>
    <property type="match status" value="1"/>
</dbReference>
<evidence type="ECO:0000313" key="11">
    <source>
        <dbReference type="Proteomes" id="UP001194468"/>
    </source>
</evidence>
<evidence type="ECO:0000256" key="4">
    <source>
        <dbReference type="ARBA" id="ARBA00022840"/>
    </source>
</evidence>
<evidence type="ECO:0000256" key="2">
    <source>
        <dbReference type="ARBA" id="ARBA00022741"/>
    </source>
</evidence>
<dbReference type="FunFam" id="1.10.510.10:FF:000263">
    <property type="entry name" value="MAP kinase skh1/pek1"/>
    <property type="match status" value="1"/>
</dbReference>
<keyword evidence="3 10" id="KW-0418">Kinase</keyword>
<dbReference type="Proteomes" id="UP001194468">
    <property type="component" value="Unassembled WGS sequence"/>
</dbReference>
<feature type="compositionally biased region" description="Polar residues" evidence="8">
    <location>
        <begin position="102"/>
        <end position="116"/>
    </location>
</feature>
<evidence type="ECO:0000256" key="8">
    <source>
        <dbReference type="SAM" id="MobiDB-lite"/>
    </source>
</evidence>
<evidence type="ECO:0000256" key="7">
    <source>
        <dbReference type="PROSITE-ProRule" id="PRU10141"/>
    </source>
</evidence>
<evidence type="ECO:0000256" key="5">
    <source>
        <dbReference type="ARBA" id="ARBA00038035"/>
    </source>
</evidence>
<gene>
    <name evidence="10" type="ORF">L210DRAFT_3399274</name>
</gene>
<dbReference type="PROSITE" id="PS50011">
    <property type="entry name" value="PROTEIN_KINASE_DOM"/>
    <property type="match status" value="1"/>
</dbReference>
<dbReference type="GO" id="GO:0004708">
    <property type="term" value="F:MAP kinase kinase activity"/>
    <property type="evidence" value="ECO:0007669"/>
    <property type="project" value="UniProtKB-EC"/>
</dbReference>
<evidence type="ECO:0000256" key="1">
    <source>
        <dbReference type="ARBA" id="ARBA00022679"/>
    </source>
</evidence>
<accession>A0AAD4GFT1</accession>
<feature type="binding site" evidence="7">
    <location>
        <position position="203"/>
    </location>
    <ligand>
        <name>ATP</name>
        <dbReference type="ChEBI" id="CHEBI:30616"/>
    </ligand>
</feature>
<evidence type="ECO:0000313" key="10">
    <source>
        <dbReference type="EMBL" id="KAF8441464.1"/>
    </source>
</evidence>
<sequence length="566" mass="62814">MHSTHTRPIGPRTLPRSQSPSIPETRPLLIRKVAPDLRPPSPSSVSLSSSSPTPSRPLLPGASLAPSRANGSRPKLQLPLSGAVSEYYAGPSLIPPGLDGENPNNATVRPSDQIQTARPGPNDISESTIDQLVASFDRATIDSYTPTEETSTQQTLGRWSDSILEELDRLGEGQGGAVHKVRDIRTGRIFARKTITTREAPLKQLERELSICSSSKHINIIAFYGAYMSPSSSEVKVMMELCAGGSLEAVSKRIKDRGARIGEGVAGRLAEGVLQGLAYLHSVRTIHRDIKPSNILLTREGVVRLCDFGVSGELVKSLAGTFTGTSFYMAPERISGKEYSIRADVWSTGITLLELLQNRYPFPEDLTSIELLVYITQGEPPQLTDEADVRWPNEMKDFIKQTVIVDHTLRPTPKQMLTHPWIASVMKKEVPMARWIHEVWGWRSSHSSNQYGLSCICYNIPLMSVRRLALALDPALVEVLATQHPRNFSIAFPFSCQFYVSLLQRLHLYSSAASCFITTPSCLSQRFTPIHFHIAIPHSTPSIYDIMRYQCMDSQIQRSFWMFCST</sequence>
<dbReference type="InterPro" id="IPR011009">
    <property type="entry name" value="Kinase-like_dom_sf"/>
</dbReference>